<feature type="transmembrane region" description="Helical" evidence="5">
    <location>
        <begin position="379"/>
        <end position="397"/>
    </location>
</feature>
<protein>
    <recommendedName>
        <fullName evidence="6">SLC26A/SulP transporter domain-containing protein</fullName>
    </recommendedName>
</protein>
<evidence type="ECO:0000256" key="2">
    <source>
        <dbReference type="ARBA" id="ARBA00022692"/>
    </source>
</evidence>
<dbReference type="InterPro" id="IPR011547">
    <property type="entry name" value="SLC26A/SulP_dom"/>
</dbReference>
<feature type="transmembrane region" description="Helical" evidence="5">
    <location>
        <begin position="57"/>
        <end position="74"/>
    </location>
</feature>
<feature type="transmembrane region" description="Helical" evidence="5">
    <location>
        <begin position="81"/>
        <end position="100"/>
    </location>
</feature>
<evidence type="ECO:0000256" key="4">
    <source>
        <dbReference type="ARBA" id="ARBA00023136"/>
    </source>
</evidence>
<feature type="transmembrane region" description="Helical" evidence="5">
    <location>
        <begin position="106"/>
        <end position="127"/>
    </location>
</feature>
<dbReference type="PANTHER" id="PTHR11814">
    <property type="entry name" value="SULFATE TRANSPORTER"/>
    <property type="match status" value="1"/>
</dbReference>
<keyword evidence="2 5" id="KW-0812">Transmembrane</keyword>
<evidence type="ECO:0000256" key="3">
    <source>
        <dbReference type="ARBA" id="ARBA00022989"/>
    </source>
</evidence>
<keyword evidence="4 5" id="KW-0472">Membrane</keyword>
<evidence type="ECO:0000313" key="7">
    <source>
        <dbReference type="EMBL" id="KKL60167.1"/>
    </source>
</evidence>
<feature type="transmembrane region" description="Helical" evidence="5">
    <location>
        <begin position="354"/>
        <end position="373"/>
    </location>
</feature>
<reference evidence="7" key="1">
    <citation type="journal article" date="2015" name="Nature">
        <title>Complex archaea that bridge the gap between prokaryotes and eukaryotes.</title>
        <authorList>
            <person name="Spang A."/>
            <person name="Saw J.H."/>
            <person name="Jorgensen S.L."/>
            <person name="Zaremba-Niedzwiedzka K."/>
            <person name="Martijn J."/>
            <person name="Lind A.E."/>
            <person name="van Eijk R."/>
            <person name="Schleper C."/>
            <person name="Guy L."/>
            <person name="Ettema T.J."/>
        </authorList>
    </citation>
    <scope>NUCLEOTIDE SEQUENCE</scope>
</reference>
<comment type="subcellular location">
    <subcellularLocation>
        <location evidence="1">Membrane</location>
        <topology evidence="1">Multi-pass membrane protein</topology>
    </subcellularLocation>
</comment>
<feature type="transmembrane region" description="Helical" evidence="5">
    <location>
        <begin position="276"/>
        <end position="300"/>
    </location>
</feature>
<evidence type="ECO:0000256" key="5">
    <source>
        <dbReference type="SAM" id="Phobius"/>
    </source>
</evidence>
<feature type="transmembrane region" description="Helical" evidence="5">
    <location>
        <begin position="409"/>
        <end position="437"/>
    </location>
</feature>
<evidence type="ECO:0000259" key="6">
    <source>
        <dbReference type="Pfam" id="PF00916"/>
    </source>
</evidence>
<feature type="transmembrane region" description="Helical" evidence="5">
    <location>
        <begin position="228"/>
        <end position="248"/>
    </location>
</feature>
<dbReference type="GO" id="GO:0016020">
    <property type="term" value="C:membrane"/>
    <property type="evidence" value="ECO:0007669"/>
    <property type="project" value="UniProtKB-SubCell"/>
</dbReference>
<keyword evidence="3 5" id="KW-1133">Transmembrane helix</keyword>
<feature type="non-terminal residue" evidence="7">
    <location>
        <position position="1"/>
    </location>
</feature>
<organism evidence="7">
    <name type="scientific">marine sediment metagenome</name>
    <dbReference type="NCBI Taxonomy" id="412755"/>
    <lineage>
        <taxon>unclassified sequences</taxon>
        <taxon>metagenomes</taxon>
        <taxon>ecological metagenomes</taxon>
    </lineage>
</organism>
<dbReference type="InterPro" id="IPR001902">
    <property type="entry name" value="SLC26A/SulP_fam"/>
</dbReference>
<dbReference type="AlphaFoldDB" id="A0A0F9GAH2"/>
<dbReference type="Pfam" id="PF00916">
    <property type="entry name" value="Sulfate_transp"/>
    <property type="match status" value="1"/>
</dbReference>
<dbReference type="EMBL" id="LAZR01029243">
    <property type="protein sequence ID" value="KKL60167.1"/>
    <property type="molecule type" value="Genomic_DNA"/>
</dbReference>
<sequence>KRIGSGGFFRSLLPIITWLESYKRVWLRADIMAGLAVWAMTVPQALAYAGIAGVPPVYGLYAVPLAMVVYAVFGTSRTLSVGPESAIAIISSVTVGALVVGTPNEFIALTSLLTLIVGVLFLVFGLLRLGWAANFLSQPVLQGFTQGIALIVIIGQIPKLFGTETLVAQLSGNLKNLPHLIGLEIDYTGFFLQAWALVATLGEANLPTTAVGIGSLALLFALRRFWPLAPSALIAVILSVLAVSFLGLAERGVGVVGEVETGMVSLTVPSVSVDKLVALLPGAFAIVLLGYSVSLSVAAVGAETTGEEINPNQELVGLGVANLGAALSSGFVVCGSLSRGVVIRRAGGQTQVVSLINAALIFLTLLFVLPLFFKLPNATLSAVVIQAMLGLLNFAYLRKLFRIDRSEFAYAMAALFGVLVLGILQGVALGVVLSLAVL</sequence>
<dbReference type="GO" id="GO:0055085">
    <property type="term" value="P:transmembrane transport"/>
    <property type="evidence" value="ECO:0007669"/>
    <property type="project" value="InterPro"/>
</dbReference>
<feature type="transmembrane region" description="Helical" evidence="5">
    <location>
        <begin position="31"/>
        <end position="51"/>
    </location>
</feature>
<feature type="transmembrane region" description="Helical" evidence="5">
    <location>
        <begin position="139"/>
        <end position="157"/>
    </location>
</feature>
<evidence type="ECO:0000256" key="1">
    <source>
        <dbReference type="ARBA" id="ARBA00004141"/>
    </source>
</evidence>
<name>A0A0F9GAH2_9ZZZZ</name>
<gene>
    <name evidence="7" type="ORF">LCGC14_2208050</name>
</gene>
<feature type="transmembrane region" description="Helical" evidence="5">
    <location>
        <begin position="320"/>
        <end position="342"/>
    </location>
</feature>
<proteinExistence type="predicted"/>
<feature type="domain" description="SLC26A/SulP transporter" evidence="6">
    <location>
        <begin position="27"/>
        <end position="413"/>
    </location>
</feature>
<comment type="caution">
    <text evidence="7">The sequence shown here is derived from an EMBL/GenBank/DDBJ whole genome shotgun (WGS) entry which is preliminary data.</text>
</comment>
<accession>A0A0F9GAH2</accession>